<evidence type="ECO:0000259" key="2">
    <source>
        <dbReference type="PROSITE" id="PS50937"/>
    </source>
</evidence>
<sequence length="121" mass="13849">MLSPVRSESKYRYYSDDALVRLKLIEAMKTQRFTLEEIRERLNLLDGHLPEKGKEISRGTINADFIKEQLKQLESQLAQLQPAVANLDANQTAALSKQILLQSMALAQTLIIYINEIMPMM</sequence>
<proteinExistence type="predicted"/>
<dbReference type="EMBL" id="BFAV01000104">
    <property type="protein sequence ID" value="GBF33502.1"/>
    <property type="molecule type" value="Genomic_DNA"/>
</dbReference>
<evidence type="ECO:0000313" key="4">
    <source>
        <dbReference type="Proteomes" id="UP000239549"/>
    </source>
</evidence>
<gene>
    <name evidence="3" type="ORF">DCCM_2604</name>
</gene>
<dbReference type="Pfam" id="PF13411">
    <property type="entry name" value="MerR_1"/>
    <property type="match status" value="1"/>
</dbReference>
<keyword evidence="4" id="KW-1185">Reference proteome</keyword>
<dbReference type="SUPFAM" id="SSF46955">
    <property type="entry name" value="Putative DNA-binding domain"/>
    <property type="match status" value="1"/>
</dbReference>
<dbReference type="Proteomes" id="UP000239549">
    <property type="component" value="Unassembled WGS sequence"/>
</dbReference>
<feature type="domain" description="HTH merR-type" evidence="2">
    <location>
        <begin position="1"/>
        <end position="44"/>
    </location>
</feature>
<dbReference type="SMART" id="SM00422">
    <property type="entry name" value="HTH_MERR"/>
    <property type="match status" value="1"/>
</dbReference>
<evidence type="ECO:0000313" key="3">
    <source>
        <dbReference type="EMBL" id="GBF33502.1"/>
    </source>
</evidence>
<dbReference type="InterPro" id="IPR009061">
    <property type="entry name" value="DNA-bd_dom_put_sf"/>
</dbReference>
<comment type="caution">
    <text evidence="3">The sequence shown here is derived from an EMBL/GenBank/DDBJ whole genome shotgun (WGS) entry which is preliminary data.</text>
</comment>
<feature type="coiled-coil region" evidence="1">
    <location>
        <begin position="63"/>
        <end position="90"/>
    </location>
</feature>
<name>A0A2L2XBP1_9FIRM</name>
<dbReference type="InterPro" id="IPR000551">
    <property type="entry name" value="MerR-type_HTH_dom"/>
</dbReference>
<protein>
    <submittedName>
        <fullName evidence="3">Transcriptional regulator</fullName>
    </submittedName>
</protein>
<dbReference type="Gene3D" id="1.10.1660.10">
    <property type="match status" value="1"/>
</dbReference>
<dbReference type="AlphaFoldDB" id="A0A2L2XBP1"/>
<organism evidence="3 4">
    <name type="scientific">Desulfocucumis palustris</name>
    <dbReference type="NCBI Taxonomy" id="1898651"/>
    <lineage>
        <taxon>Bacteria</taxon>
        <taxon>Bacillati</taxon>
        <taxon>Bacillota</taxon>
        <taxon>Clostridia</taxon>
        <taxon>Eubacteriales</taxon>
        <taxon>Desulfocucumaceae</taxon>
        <taxon>Desulfocucumis</taxon>
    </lineage>
</organism>
<reference evidence="4" key="1">
    <citation type="submission" date="2018-02" db="EMBL/GenBank/DDBJ databases">
        <title>Genome sequence of Desulfocucumis palustris strain NAW-5.</title>
        <authorList>
            <person name="Watanabe M."/>
            <person name="Kojima H."/>
            <person name="Fukui M."/>
        </authorList>
    </citation>
    <scope>NUCLEOTIDE SEQUENCE [LARGE SCALE GENOMIC DNA]</scope>
    <source>
        <strain evidence="4">NAW-5</strain>
    </source>
</reference>
<dbReference type="GO" id="GO:0006355">
    <property type="term" value="P:regulation of DNA-templated transcription"/>
    <property type="evidence" value="ECO:0007669"/>
    <property type="project" value="InterPro"/>
</dbReference>
<dbReference type="GO" id="GO:0003677">
    <property type="term" value="F:DNA binding"/>
    <property type="evidence" value="ECO:0007669"/>
    <property type="project" value="InterPro"/>
</dbReference>
<accession>A0A2L2XBP1</accession>
<evidence type="ECO:0000256" key="1">
    <source>
        <dbReference type="SAM" id="Coils"/>
    </source>
</evidence>
<dbReference type="PROSITE" id="PS50937">
    <property type="entry name" value="HTH_MERR_2"/>
    <property type="match status" value="1"/>
</dbReference>
<keyword evidence="1" id="KW-0175">Coiled coil</keyword>